<dbReference type="InterPro" id="IPR011659">
    <property type="entry name" value="WD40"/>
</dbReference>
<dbReference type="InterPro" id="IPR002469">
    <property type="entry name" value="Peptidase_S9B_N"/>
</dbReference>
<dbReference type="InterPro" id="IPR029058">
    <property type="entry name" value="AB_hydrolase_fold"/>
</dbReference>
<dbReference type="Pfam" id="PF00326">
    <property type="entry name" value="Peptidase_S9"/>
    <property type="match status" value="1"/>
</dbReference>
<dbReference type="PROSITE" id="PS00708">
    <property type="entry name" value="PRO_ENDOPEP_SER"/>
    <property type="match status" value="1"/>
</dbReference>
<dbReference type="Pfam" id="PF07676">
    <property type="entry name" value="PD40"/>
    <property type="match status" value="2"/>
</dbReference>
<keyword evidence="1" id="KW-0378">Hydrolase</keyword>
<name>A0ABS1X094_9GAMM</name>
<dbReference type="Pfam" id="PF00930">
    <property type="entry name" value="DPPIV_N"/>
    <property type="match status" value="1"/>
</dbReference>
<keyword evidence="2" id="KW-0645">Protease</keyword>
<feature type="chain" id="PRO_5046227575" description="Acyl-peptide hydrolase" evidence="7">
    <location>
        <begin position="24"/>
        <end position="661"/>
    </location>
</feature>
<comment type="caution">
    <text evidence="10">The sequence shown here is derived from an EMBL/GenBank/DDBJ whole genome shotgun (WGS) entry which is preliminary data.</text>
</comment>
<dbReference type="SUPFAM" id="SSF82171">
    <property type="entry name" value="DPP6 N-terminal domain-like"/>
    <property type="match status" value="1"/>
</dbReference>
<dbReference type="Proteomes" id="UP000661077">
    <property type="component" value="Unassembled WGS sequence"/>
</dbReference>
<dbReference type="InterPro" id="IPR002471">
    <property type="entry name" value="Pept_S9_AS"/>
</dbReference>
<dbReference type="InterPro" id="IPR001375">
    <property type="entry name" value="Peptidase_S9_cat"/>
</dbReference>
<evidence type="ECO:0000313" key="11">
    <source>
        <dbReference type="Proteomes" id="UP000661077"/>
    </source>
</evidence>
<protein>
    <recommendedName>
        <fullName evidence="5">Acyl-peptide hydrolase</fullName>
    </recommendedName>
    <alternativeName>
        <fullName evidence="4">Acylaminoacyl-peptidase</fullName>
    </alternativeName>
</protein>
<keyword evidence="2" id="KW-0720">Serine protease</keyword>
<organism evidence="10 11">
    <name type="scientific">Steroidobacter gossypii</name>
    <dbReference type="NCBI Taxonomy" id="2805490"/>
    <lineage>
        <taxon>Bacteria</taxon>
        <taxon>Pseudomonadati</taxon>
        <taxon>Pseudomonadota</taxon>
        <taxon>Gammaproteobacteria</taxon>
        <taxon>Steroidobacterales</taxon>
        <taxon>Steroidobacteraceae</taxon>
        <taxon>Steroidobacter</taxon>
    </lineage>
</organism>
<evidence type="ECO:0000259" key="9">
    <source>
        <dbReference type="Pfam" id="PF00930"/>
    </source>
</evidence>
<evidence type="ECO:0000256" key="3">
    <source>
        <dbReference type="ARBA" id="ARBA00022990"/>
    </source>
</evidence>
<evidence type="ECO:0000259" key="8">
    <source>
        <dbReference type="Pfam" id="PF00326"/>
    </source>
</evidence>
<evidence type="ECO:0000256" key="2">
    <source>
        <dbReference type="ARBA" id="ARBA00022825"/>
    </source>
</evidence>
<evidence type="ECO:0000256" key="1">
    <source>
        <dbReference type="ARBA" id="ARBA00022801"/>
    </source>
</evidence>
<keyword evidence="11" id="KW-1185">Reference proteome</keyword>
<evidence type="ECO:0000256" key="5">
    <source>
        <dbReference type="ARBA" id="ARBA00032596"/>
    </source>
</evidence>
<gene>
    <name evidence="10" type="ORF">JM946_18165</name>
</gene>
<dbReference type="SUPFAM" id="SSF53474">
    <property type="entry name" value="alpha/beta-Hydrolases"/>
    <property type="match status" value="1"/>
</dbReference>
<feature type="domain" description="Peptidase S9 prolyl oligopeptidase catalytic" evidence="8">
    <location>
        <begin position="448"/>
        <end position="651"/>
    </location>
</feature>
<accession>A0ABS1X094</accession>
<comment type="function">
    <text evidence="6">This enzyme catalyzes the hydrolysis of the N-terminal peptide bond of an N-acetylated peptide to generate an N-acetylated amino acid and a peptide with a free N-terminus. It preferentially cleaves off Ac-Ala, Ac-Met and Ac-Ser. Also, involved in the degradation of oxidized and glycated proteins.</text>
</comment>
<keyword evidence="7" id="KW-0732">Signal</keyword>
<evidence type="ECO:0000256" key="6">
    <source>
        <dbReference type="ARBA" id="ARBA00045885"/>
    </source>
</evidence>
<dbReference type="PANTHER" id="PTHR42776">
    <property type="entry name" value="SERINE PEPTIDASE S9 FAMILY MEMBER"/>
    <property type="match status" value="1"/>
</dbReference>
<dbReference type="PANTHER" id="PTHR42776:SF27">
    <property type="entry name" value="DIPEPTIDYL PEPTIDASE FAMILY MEMBER 6"/>
    <property type="match status" value="1"/>
</dbReference>
<evidence type="ECO:0000256" key="7">
    <source>
        <dbReference type="SAM" id="SignalP"/>
    </source>
</evidence>
<evidence type="ECO:0000313" key="10">
    <source>
        <dbReference type="EMBL" id="MBM0106660.1"/>
    </source>
</evidence>
<sequence>MRTPALLLAPFLLSWLCSAGSVAQPVSDPRSAVSPVRADYVAADPKELAALDEPGYPVWSPDGRFIAYTSYRSGPANVWLTEVATKKSHPAAPAKGTQLGPRWSPDGKQLLYVADKDGDEIYDIFVIDVATGRAHNLTQTPDHAETCAGWSPDGRKIVFSSRAKDSASGEIAVIDIASRKVRFLTGDGPTERTRVSPLWSSDDYIYFYDRAWSLLDTDIMRVRASGEAAPENLTSHEGESLNRLADVSPDGRYVLFGSNEGTGWMNVALLDTRTGARQWITRDKAHHIPAAFSPDGKRVVFTRDESLSTHIFIHDVASRTTQQLTHGTGVYELTSAFPAATMQLGGSKFSPDGKRLVYLSAGTRPGDLVAIEIETGAEQVLVNSTPPKLARSFVSPIAVTFPSTDGRFQIPALVWIPPNLKRDGSHPAVVDIHGGPADQTRPYLNIPIQVLAARGYVVISPNYRGSLNYDQDFQRANHRDPGGAELSDVRAAADWLIATGYVDAKRVAASGGSWGGYLALMALSTQRDRWAAGVALRPLADFHSAYKASAPWIQAFMRTLIGDPIKDEALWRNRSPLTHAARIRAPVLMDAGVNDPRTPLAQIKEMERAIRANGGLVELHVRGDSGHSIEDTEAYVDTNLMVVNFLDRHLRAGARQMPASR</sequence>
<feature type="domain" description="Dipeptidylpeptidase IV N-terminal" evidence="9">
    <location>
        <begin position="73"/>
        <end position="143"/>
    </location>
</feature>
<dbReference type="Gene3D" id="2.120.10.30">
    <property type="entry name" value="TolB, C-terminal domain"/>
    <property type="match status" value="2"/>
</dbReference>
<feature type="signal peptide" evidence="7">
    <location>
        <begin position="1"/>
        <end position="23"/>
    </location>
</feature>
<proteinExistence type="predicted"/>
<reference evidence="10 11" key="1">
    <citation type="journal article" date="2021" name="Int. J. Syst. Evol. Microbiol.">
        <title>Steroidobacter gossypii sp. nov., isolated from soil of cotton cropping field.</title>
        <authorList>
            <person name="Huang R."/>
            <person name="Yang S."/>
            <person name="Zhen C."/>
            <person name="Liu W."/>
        </authorList>
    </citation>
    <scope>NUCLEOTIDE SEQUENCE [LARGE SCALE GENOMIC DNA]</scope>
    <source>
        <strain evidence="10 11">S1-65</strain>
    </source>
</reference>
<evidence type="ECO:0000256" key="4">
    <source>
        <dbReference type="ARBA" id="ARBA00032284"/>
    </source>
</evidence>
<dbReference type="InterPro" id="IPR011042">
    <property type="entry name" value="6-blade_b-propeller_TolB-like"/>
</dbReference>
<dbReference type="Gene3D" id="3.40.50.1820">
    <property type="entry name" value="alpha/beta hydrolase"/>
    <property type="match status" value="1"/>
</dbReference>
<dbReference type="EMBL" id="JAEVLS010000004">
    <property type="protein sequence ID" value="MBM0106660.1"/>
    <property type="molecule type" value="Genomic_DNA"/>
</dbReference>
<keyword evidence="3" id="KW-0007">Acetylation</keyword>